<dbReference type="EMBL" id="JABXWT010000005">
    <property type="protein sequence ID" value="NVO56416.1"/>
    <property type="molecule type" value="Genomic_DNA"/>
</dbReference>
<evidence type="ECO:0000313" key="2">
    <source>
        <dbReference type="Proteomes" id="UP000630805"/>
    </source>
</evidence>
<comment type="caution">
    <text evidence="1">The sequence shown here is derived from an EMBL/GenBank/DDBJ whole genome shotgun (WGS) entry which is preliminary data.</text>
</comment>
<organism evidence="1 2">
    <name type="scientific">Ruegeria haliotis</name>
    <dbReference type="NCBI Taxonomy" id="2747601"/>
    <lineage>
        <taxon>Bacteria</taxon>
        <taxon>Pseudomonadati</taxon>
        <taxon>Pseudomonadota</taxon>
        <taxon>Alphaproteobacteria</taxon>
        <taxon>Rhodobacterales</taxon>
        <taxon>Roseobacteraceae</taxon>
        <taxon>Ruegeria</taxon>
    </lineage>
</organism>
<proteinExistence type="predicted"/>
<protein>
    <submittedName>
        <fullName evidence="1">Uncharacterized protein</fullName>
    </submittedName>
</protein>
<dbReference type="RefSeq" id="WP_176864863.1">
    <property type="nucleotide sequence ID" value="NZ_JABXWT010000005.1"/>
</dbReference>
<dbReference type="Proteomes" id="UP000630805">
    <property type="component" value="Unassembled WGS sequence"/>
</dbReference>
<keyword evidence="2" id="KW-1185">Reference proteome</keyword>
<evidence type="ECO:0000313" key="1">
    <source>
        <dbReference type="EMBL" id="NVO56416.1"/>
    </source>
</evidence>
<name>A0ABX2PRX6_9RHOB</name>
<accession>A0ABX2PRX6</accession>
<sequence length="415" mass="47260">MSFDLMSYEPRGDKKNSDFFHEYLPKIYERRNSSGIADQVGPMRAIVIQVEGTTLFDTMLELYVMTPYRHTTSYLGRTHKFSVMHSHPDYPALILMAPLSDTFEDFIPRINRMYPLARKTPQTRYVGEIFGATDLNTLSKTLEDQNIRFEYSGETENPFYTQDGLLFTTPSDFTCNRVGYSTLDFNDTDSLGLGDRVLLSTTEQKRLDEVAAFCSDAKIAPLMLGIDHLATRVLAGEREDAILEFLTMVPYYFWGAYNIFDMNSSTNVNRNSNVDNDKKSPAKVFTANNTPSFVNSFAKLPMPTEDFVRNFGRRLHHMAVEIQDGDHSAGEKNVDFVVNTLKDKGVPFLAHVVGECKDDPNLKQIFSKHSKYTLLITEYIERCHKYDGFFTKDNVAALTAAAGQDEQYEHGHVFD</sequence>
<gene>
    <name evidence="1" type="ORF">HW561_11510</name>
</gene>
<reference evidence="1 2" key="1">
    <citation type="submission" date="2020-06" db="EMBL/GenBank/DDBJ databases">
        <authorList>
            <person name="Cao W.R."/>
        </authorList>
    </citation>
    <scope>NUCLEOTIDE SEQUENCE [LARGE SCALE GENOMIC DNA]</scope>
    <source>
        <strain evidence="1 2">B1Z28</strain>
    </source>
</reference>